<organism evidence="1 2">
    <name type="scientific">Austropuccinia psidii MF-1</name>
    <dbReference type="NCBI Taxonomy" id="1389203"/>
    <lineage>
        <taxon>Eukaryota</taxon>
        <taxon>Fungi</taxon>
        <taxon>Dikarya</taxon>
        <taxon>Basidiomycota</taxon>
        <taxon>Pucciniomycotina</taxon>
        <taxon>Pucciniomycetes</taxon>
        <taxon>Pucciniales</taxon>
        <taxon>Sphaerophragmiaceae</taxon>
        <taxon>Austropuccinia</taxon>
    </lineage>
</organism>
<keyword evidence="2" id="KW-1185">Reference proteome</keyword>
<name>A0A9Q3HCM8_9BASI</name>
<dbReference type="EMBL" id="AVOT02014064">
    <property type="protein sequence ID" value="MBW0497230.1"/>
    <property type="molecule type" value="Genomic_DNA"/>
</dbReference>
<evidence type="ECO:0000313" key="1">
    <source>
        <dbReference type="EMBL" id="MBW0497230.1"/>
    </source>
</evidence>
<dbReference type="AlphaFoldDB" id="A0A9Q3HCM8"/>
<gene>
    <name evidence="1" type="ORF">O181_036945</name>
</gene>
<proteinExistence type="predicted"/>
<reference evidence="1" key="1">
    <citation type="submission" date="2021-03" db="EMBL/GenBank/DDBJ databases">
        <title>Draft genome sequence of rust myrtle Austropuccinia psidii MF-1, a brazilian biotype.</title>
        <authorList>
            <person name="Quecine M.C."/>
            <person name="Pachon D.M.R."/>
            <person name="Bonatelli M.L."/>
            <person name="Correr F.H."/>
            <person name="Franceschini L.M."/>
            <person name="Leite T.F."/>
            <person name="Margarido G.R.A."/>
            <person name="Almeida C.A."/>
            <person name="Ferrarezi J.A."/>
            <person name="Labate C.A."/>
        </authorList>
    </citation>
    <scope>NUCLEOTIDE SEQUENCE</scope>
    <source>
        <strain evidence="1">MF-1</strain>
    </source>
</reference>
<dbReference type="Proteomes" id="UP000765509">
    <property type="component" value="Unassembled WGS sequence"/>
</dbReference>
<comment type="caution">
    <text evidence="1">The sequence shown here is derived from an EMBL/GenBank/DDBJ whole genome shotgun (WGS) entry which is preliminary data.</text>
</comment>
<evidence type="ECO:0000313" key="2">
    <source>
        <dbReference type="Proteomes" id="UP000765509"/>
    </source>
</evidence>
<accession>A0A9Q3HCM8</accession>
<sequence length="92" mass="10846">MLKWVVIKLWQDFCQLYVDFCLCCLLSPCLPSVLWIPCTGRVNCRYRLNDDELDDIARNYHRCIDPSRSRQLVAAQNSKITPQLVVFIQRNL</sequence>
<protein>
    <submittedName>
        <fullName evidence="1">Uncharacterized protein</fullName>
    </submittedName>
</protein>